<dbReference type="EMBL" id="JAGKQH010000015">
    <property type="protein sequence ID" value="KAG6578627.1"/>
    <property type="molecule type" value="Genomic_DNA"/>
</dbReference>
<sequence length="85" mass="9698">MFSFCQYFSLSRYSLRTLSVGQAEKSYPCTGVVCNIFVCRLQRLQTSFCATIIIVVLEKINSYTPFFNCRFHGVLGPENSSINDH</sequence>
<accession>A0AAV6MAH3</accession>
<evidence type="ECO:0000313" key="2">
    <source>
        <dbReference type="Proteomes" id="UP000685013"/>
    </source>
</evidence>
<feature type="non-terminal residue" evidence="1">
    <location>
        <position position="1"/>
    </location>
</feature>
<gene>
    <name evidence="1" type="ORF">SDJN03_23075</name>
</gene>
<keyword evidence="2" id="KW-1185">Reference proteome</keyword>
<organism evidence="1 2">
    <name type="scientific">Cucurbita argyrosperma subsp. sororia</name>
    <dbReference type="NCBI Taxonomy" id="37648"/>
    <lineage>
        <taxon>Eukaryota</taxon>
        <taxon>Viridiplantae</taxon>
        <taxon>Streptophyta</taxon>
        <taxon>Embryophyta</taxon>
        <taxon>Tracheophyta</taxon>
        <taxon>Spermatophyta</taxon>
        <taxon>Magnoliopsida</taxon>
        <taxon>eudicotyledons</taxon>
        <taxon>Gunneridae</taxon>
        <taxon>Pentapetalae</taxon>
        <taxon>rosids</taxon>
        <taxon>fabids</taxon>
        <taxon>Cucurbitales</taxon>
        <taxon>Cucurbitaceae</taxon>
        <taxon>Cucurbiteae</taxon>
        <taxon>Cucurbita</taxon>
    </lineage>
</organism>
<dbReference type="AlphaFoldDB" id="A0AAV6MAH3"/>
<reference evidence="1 2" key="1">
    <citation type="journal article" date="2021" name="Hortic Res">
        <title>The domestication of Cucurbita argyrosperma as revealed by the genome of its wild relative.</title>
        <authorList>
            <person name="Barrera-Redondo J."/>
            <person name="Sanchez-de la Vega G."/>
            <person name="Aguirre-Liguori J.A."/>
            <person name="Castellanos-Morales G."/>
            <person name="Gutierrez-Guerrero Y.T."/>
            <person name="Aguirre-Dugua X."/>
            <person name="Aguirre-Planter E."/>
            <person name="Tenaillon M.I."/>
            <person name="Lira-Saade R."/>
            <person name="Eguiarte L.E."/>
        </authorList>
    </citation>
    <scope>NUCLEOTIDE SEQUENCE [LARGE SCALE GENOMIC DNA]</scope>
    <source>
        <strain evidence="1">JBR-2021</strain>
    </source>
</reference>
<comment type="caution">
    <text evidence="1">The sequence shown here is derived from an EMBL/GenBank/DDBJ whole genome shotgun (WGS) entry which is preliminary data.</text>
</comment>
<protein>
    <submittedName>
        <fullName evidence="1">Uncharacterized protein</fullName>
    </submittedName>
</protein>
<dbReference type="Proteomes" id="UP000685013">
    <property type="component" value="Chromosome 15"/>
</dbReference>
<name>A0AAV6MAH3_9ROSI</name>
<evidence type="ECO:0000313" key="1">
    <source>
        <dbReference type="EMBL" id="KAG6578627.1"/>
    </source>
</evidence>
<proteinExistence type="predicted"/>